<dbReference type="InterPro" id="IPR018723">
    <property type="entry name" value="DUF2254_membrane"/>
</dbReference>
<evidence type="ECO:0000256" key="1">
    <source>
        <dbReference type="SAM" id="Phobius"/>
    </source>
</evidence>
<proteinExistence type="predicted"/>
<dbReference type="Pfam" id="PF10011">
    <property type="entry name" value="DUF2254"/>
    <property type="match status" value="1"/>
</dbReference>
<keyword evidence="1" id="KW-1133">Transmembrane helix</keyword>
<keyword evidence="1" id="KW-0472">Membrane</keyword>
<protein>
    <recommendedName>
        <fullName evidence="3">DUF2254 domain-containing protein</fullName>
    </recommendedName>
</protein>
<keyword evidence="1" id="KW-0812">Transmembrane</keyword>
<organism evidence="2">
    <name type="scientific">marine sediment metagenome</name>
    <dbReference type="NCBI Taxonomy" id="412755"/>
    <lineage>
        <taxon>unclassified sequences</taxon>
        <taxon>metagenomes</taxon>
        <taxon>ecological metagenomes</taxon>
    </lineage>
</organism>
<dbReference type="AlphaFoldDB" id="A0A0F9A9M0"/>
<evidence type="ECO:0000313" key="2">
    <source>
        <dbReference type="EMBL" id="KKK68921.1"/>
    </source>
</evidence>
<accession>A0A0F9A9M0</accession>
<feature type="transmembrane region" description="Helical" evidence="1">
    <location>
        <begin position="79"/>
        <end position="99"/>
    </location>
</feature>
<dbReference type="EMBL" id="LAZR01058908">
    <property type="protein sequence ID" value="KKK68921.1"/>
    <property type="molecule type" value="Genomic_DNA"/>
</dbReference>
<comment type="caution">
    <text evidence="2">The sequence shown here is derived from an EMBL/GenBank/DDBJ whole genome shotgun (WGS) entry which is preliminary data.</text>
</comment>
<name>A0A0F9A9M0_9ZZZZ</name>
<evidence type="ECO:0008006" key="3">
    <source>
        <dbReference type="Google" id="ProtNLM"/>
    </source>
</evidence>
<feature type="transmembrane region" description="Helical" evidence="1">
    <location>
        <begin position="35"/>
        <end position="58"/>
    </location>
</feature>
<sequence length="376" mass="42961">FGLIPFLLIAFPLPDLGGTAFSVLSITDTESIRVILSFVIGGIFTLTIFSYTMVMSVLNRSINNYSPRLIPLLLSERHHQIILGVTSGTIIYVLILAVISASDANFNFPKMGATLAIFFTMVCVLLFIYFVHSVSQTIHINYILKRSYLNTKKNINKLVEREQNLFQAEGEKPHFQQTLKNFGCGYLNGFRMKRLACLAEKYDLTIQILASRGDFVYDDESYLALSRKVDESLKKKIEGCFNIDHDEPLEVTEIGFKHLVEVAIKGSSPSINDPGTSVSCIDYLTQLFGHYLLVEKFNAYQLNGTLRIYIKHTDIDVLFKYCFAEMYRYMKDDPVLIVRLKRSIEKIEGFDTKNRLKKEIINLKKTTNLYPKISNF</sequence>
<gene>
    <name evidence="2" type="ORF">LCGC14_2939210</name>
</gene>
<feature type="transmembrane region" description="Helical" evidence="1">
    <location>
        <begin position="111"/>
        <end position="131"/>
    </location>
</feature>
<reference evidence="2" key="1">
    <citation type="journal article" date="2015" name="Nature">
        <title>Complex archaea that bridge the gap between prokaryotes and eukaryotes.</title>
        <authorList>
            <person name="Spang A."/>
            <person name="Saw J.H."/>
            <person name="Jorgensen S.L."/>
            <person name="Zaremba-Niedzwiedzka K."/>
            <person name="Martijn J."/>
            <person name="Lind A.E."/>
            <person name="van Eijk R."/>
            <person name="Schleper C."/>
            <person name="Guy L."/>
            <person name="Ettema T.J."/>
        </authorList>
    </citation>
    <scope>NUCLEOTIDE SEQUENCE</scope>
</reference>
<feature type="non-terminal residue" evidence="2">
    <location>
        <position position="1"/>
    </location>
</feature>